<sequence>MTPLERAARRLCELDGHRDGATINGITLWQDYLPKARAVLLSLREPSDAMLLAADSLPCSIGTAGHWKAMVEAALNETDRTA</sequence>
<keyword evidence="2" id="KW-1185">Reference proteome</keyword>
<dbReference type="RefSeq" id="WP_184250902.1">
    <property type="nucleotide sequence ID" value="NZ_JACHLR010000066.1"/>
</dbReference>
<dbReference type="AlphaFoldDB" id="A0A7W7KF89"/>
<dbReference type="EMBL" id="JACHLR010000066">
    <property type="protein sequence ID" value="MBB4861133.1"/>
    <property type="molecule type" value="Genomic_DNA"/>
</dbReference>
<name>A0A7W7KF89_9SPHN</name>
<reference evidence="1 2" key="1">
    <citation type="submission" date="2020-08" db="EMBL/GenBank/DDBJ databases">
        <title>Functional genomics of gut bacteria from endangered species of beetles.</title>
        <authorList>
            <person name="Carlos-Shanley C."/>
        </authorList>
    </citation>
    <scope>NUCLEOTIDE SEQUENCE [LARGE SCALE GENOMIC DNA]</scope>
    <source>
        <strain evidence="1 2">S00245</strain>
    </source>
</reference>
<proteinExistence type="predicted"/>
<evidence type="ECO:0000313" key="2">
    <source>
        <dbReference type="Proteomes" id="UP000555448"/>
    </source>
</evidence>
<comment type="caution">
    <text evidence="1">The sequence shown here is derived from an EMBL/GenBank/DDBJ whole genome shotgun (WGS) entry which is preliminary data.</text>
</comment>
<organism evidence="1 2">
    <name type="scientific">Novosphingobium chloroacetimidivorans</name>
    <dbReference type="NCBI Taxonomy" id="1428314"/>
    <lineage>
        <taxon>Bacteria</taxon>
        <taxon>Pseudomonadati</taxon>
        <taxon>Pseudomonadota</taxon>
        <taxon>Alphaproteobacteria</taxon>
        <taxon>Sphingomonadales</taxon>
        <taxon>Sphingomonadaceae</taxon>
        <taxon>Novosphingobium</taxon>
    </lineage>
</organism>
<protein>
    <submittedName>
        <fullName evidence="1">Uncharacterized protein</fullName>
    </submittedName>
</protein>
<dbReference type="Proteomes" id="UP000555448">
    <property type="component" value="Unassembled WGS sequence"/>
</dbReference>
<accession>A0A7W7KF89</accession>
<gene>
    <name evidence="1" type="ORF">HNO88_004487</name>
</gene>
<evidence type="ECO:0000313" key="1">
    <source>
        <dbReference type="EMBL" id="MBB4861133.1"/>
    </source>
</evidence>